<dbReference type="PANTHER" id="PTHR30024:SF47">
    <property type="entry name" value="TAURINE-BINDING PERIPLASMIC PROTEIN"/>
    <property type="match status" value="1"/>
</dbReference>
<sequence length="335" mass="35827">MQRYIQLFSRLIFGLLLTSISFNSFAAEKIVIIVSGAEKQIYLPVKLAERLGYLKETGLNIEILSEPSGVNAVTEMLSGAAHGVVGFYDHTIDLQARGKQVQSVVQFSRSPGEAILVSTSAAASIKSPADFKGKHLGVTGLGSSTNFLTQFLASKHGVKSSDYVTLPVGSGSTFIAAMTQKKIDAGMTTEPTISRLTSSGGATILVDLRTPKVTEEALGGPYPAACLYMSTAWVNSHKAEVQKIANAFVKTLAYINTHSAEELTQVMPPEYSSANKQQYIDALAASKDMFTADGVMPDNGPETVLKVLQGFNKSVQGKKINLANTYTTEFVKAAK</sequence>
<dbReference type="GO" id="GO:0042918">
    <property type="term" value="P:alkanesulfonate transmembrane transport"/>
    <property type="evidence" value="ECO:0007669"/>
    <property type="project" value="TreeGrafter"/>
</dbReference>
<accession>A0A4R5W4Z9</accession>
<comment type="subcellular location">
    <subcellularLocation>
        <location evidence="1">Periplasm</location>
    </subcellularLocation>
</comment>
<dbReference type="OrthoDB" id="286202at2"/>
<evidence type="ECO:0000256" key="3">
    <source>
        <dbReference type="ARBA" id="ARBA00022729"/>
    </source>
</evidence>
<dbReference type="Gene3D" id="3.40.190.10">
    <property type="entry name" value="Periplasmic binding protein-like II"/>
    <property type="match status" value="2"/>
</dbReference>
<evidence type="ECO:0000313" key="6">
    <source>
        <dbReference type="Proteomes" id="UP000294829"/>
    </source>
</evidence>
<gene>
    <name evidence="5" type="ORF">E2I14_01145</name>
</gene>
<dbReference type="GO" id="GO:0042597">
    <property type="term" value="C:periplasmic space"/>
    <property type="evidence" value="ECO:0007669"/>
    <property type="project" value="UniProtKB-SubCell"/>
</dbReference>
<dbReference type="Proteomes" id="UP000294829">
    <property type="component" value="Unassembled WGS sequence"/>
</dbReference>
<comment type="caution">
    <text evidence="5">The sequence shown here is derived from an EMBL/GenBank/DDBJ whole genome shotgun (WGS) entry which is preliminary data.</text>
</comment>
<dbReference type="EMBL" id="SMYL01000001">
    <property type="protein sequence ID" value="TDK68182.1"/>
    <property type="molecule type" value="Genomic_DNA"/>
</dbReference>
<dbReference type="RefSeq" id="WP_133324597.1">
    <property type="nucleotide sequence ID" value="NZ_SMYL01000001.1"/>
</dbReference>
<keyword evidence="6" id="KW-1185">Reference proteome</keyword>
<comment type="similarity">
    <text evidence="2">Belongs to the bacterial solute-binding protein SsuA/TauA family.</text>
</comment>
<protein>
    <submittedName>
        <fullName evidence="5">ABC transporter substrate-binding protein</fullName>
    </submittedName>
</protein>
<evidence type="ECO:0000256" key="2">
    <source>
        <dbReference type="ARBA" id="ARBA00010742"/>
    </source>
</evidence>
<evidence type="ECO:0000256" key="1">
    <source>
        <dbReference type="ARBA" id="ARBA00004418"/>
    </source>
</evidence>
<name>A0A4R5W4Z9_9BURK</name>
<keyword evidence="3" id="KW-0732">Signal</keyword>
<dbReference type="InterPro" id="IPR015168">
    <property type="entry name" value="SsuA/THI5"/>
</dbReference>
<reference evidence="5 6" key="1">
    <citation type="submission" date="2019-03" db="EMBL/GenBank/DDBJ databases">
        <title>Sapientia aquatica gen. nov., sp. nov., isolated from a crater lake.</title>
        <authorList>
            <person name="Felfoldi T."/>
            <person name="Szabo A."/>
            <person name="Toth E."/>
            <person name="Schumann P."/>
            <person name="Keki Z."/>
            <person name="Marialigeti K."/>
            <person name="Mathe I."/>
        </authorList>
    </citation>
    <scope>NUCLEOTIDE SEQUENCE [LARGE SCALE GENOMIC DNA]</scope>
    <source>
        <strain evidence="5 6">SA-152</strain>
    </source>
</reference>
<dbReference type="PANTHER" id="PTHR30024">
    <property type="entry name" value="ALIPHATIC SULFONATES-BINDING PROTEIN-RELATED"/>
    <property type="match status" value="1"/>
</dbReference>
<feature type="domain" description="SsuA/THI5-like" evidence="4">
    <location>
        <begin position="44"/>
        <end position="258"/>
    </location>
</feature>
<organism evidence="5 6">
    <name type="scientific">Sapientia aquatica</name>
    <dbReference type="NCBI Taxonomy" id="1549640"/>
    <lineage>
        <taxon>Bacteria</taxon>
        <taxon>Pseudomonadati</taxon>
        <taxon>Pseudomonadota</taxon>
        <taxon>Betaproteobacteria</taxon>
        <taxon>Burkholderiales</taxon>
        <taxon>Oxalobacteraceae</taxon>
        <taxon>Sapientia</taxon>
    </lineage>
</organism>
<dbReference type="AlphaFoldDB" id="A0A4R5W4Z9"/>
<dbReference type="SUPFAM" id="SSF53850">
    <property type="entry name" value="Periplasmic binding protein-like II"/>
    <property type="match status" value="1"/>
</dbReference>
<evidence type="ECO:0000259" key="4">
    <source>
        <dbReference type="Pfam" id="PF09084"/>
    </source>
</evidence>
<evidence type="ECO:0000313" key="5">
    <source>
        <dbReference type="EMBL" id="TDK68182.1"/>
    </source>
</evidence>
<proteinExistence type="inferred from homology"/>
<dbReference type="Pfam" id="PF09084">
    <property type="entry name" value="NMT1"/>
    <property type="match status" value="1"/>
</dbReference>